<accession>A0A0F9SA22</accession>
<evidence type="ECO:0000256" key="1">
    <source>
        <dbReference type="SAM" id="MobiDB-lite"/>
    </source>
</evidence>
<dbReference type="EMBL" id="LAZR01000517">
    <property type="protein sequence ID" value="KKN65750.1"/>
    <property type="molecule type" value="Genomic_DNA"/>
</dbReference>
<name>A0A0F9SA22_9ZZZZ</name>
<dbReference type="AlphaFoldDB" id="A0A0F9SA22"/>
<comment type="caution">
    <text evidence="2">The sequence shown here is derived from an EMBL/GenBank/DDBJ whole genome shotgun (WGS) entry which is preliminary data.</text>
</comment>
<evidence type="ECO:0000313" key="2">
    <source>
        <dbReference type="EMBL" id="KKN65750.1"/>
    </source>
</evidence>
<protein>
    <submittedName>
        <fullName evidence="2">Uncharacterized protein</fullName>
    </submittedName>
</protein>
<organism evidence="2">
    <name type="scientific">marine sediment metagenome</name>
    <dbReference type="NCBI Taxonomy" id="412755"/>
    <lineage>
        <taxon>unclassified sequences</taxon>
        <taxon>metagenomes</taxon>
        <taxon>ecological metagenomes</taxon>
    </lineage>
</organism>
<proteinExistence type="predicted"/>
<gene>
    <name evidence="2" type="ORF">LCGC14_0478890</name>
</gene>
<feature type="compositionally biased region" description="Basic residues" evidence="1">
    <location>
        <begin position="137"/>
        <end position="152"/>
    </location>
</feature>
<feature type="region of interest" description="Disordered" evidence="1">
    <location>
        <begin position="129"/>
        <end position="152"/>
    </location>
</feature>
<reference evidence="2" key="1">
    <citation type="journal article" date="2015" name="Nature">
        <title>Complex archaea that bridge the gap between prokaryotes and eukaryotes.</title>
        <authorList>
            <person name="Spang A."/>
            <person name="Saw J.H."/>
            <person name="Jorgensen S.L."/>
            <person name="Zaremba-Niedzwiedzka K."/>
            <person name="Martijn J."/>
            <person name="Lind A.E."/>
            <person name="van Eijk R."/>
            <person name="Schleper C."/>
            <person name="Guy L."/>
            <person name="Ettema T.J."/>
        </authorList>
    </citation>
    <scope>NUCLEOTIDE SEQUENCE</scope>
</reference>
<sequence>MSYFCHKSIGFIKPVEDWWLLLTCDPAVVHYYCWLAKKWGIEIEAGSRHGPHISFVKGEYPKNKKLWFKLKGRSVNFEYSNYVRHNGYHVWLDVNCRELSEIRKELGLKEKPYHSFHFTIGRLKYGLDHASHEPRPKNIRKKNRPVNLKSKY</sequence>